<dbReference type="GO" id="GO:0005524">
    <property type="term" value="F:ATP binding"/>
    <property type="evidence" value="ECO:0007669"/>
    <property type="project" value="UniProtKB-KW"/>
</dbReference>
<dbReference type="InterPro" id="IPR036388">
    <property type="entry name" value="WH-like_DNA-bd_sf"/>
</dbReference>
<dbReference type="PANTHER" id="PTHR16305:SF35">
    <property type="entry name" value="TRANSCRIPTIONAL ACTIVATOR DOMAIN"/>
    <property type="match status" value="1"/>
</dbReference>
<dbReference type="Pfam" id="PF00196">
    <property type="entry name" value="GerE"/>
    <property type="match status" value="1"/>
</dbReference>
<evidence type="ECO:0000256" key="1">
    <source>
        <dbReference type="ARBA" id="ARBA00022741"/>
    </source>
</evidence>
<dbReference type="AlphaFoldDB" id="A0A919QDS7"/>
<keyword evidence="1" id="KW-0547">Nucleotide-binding</keyword>
<proteinExistence type="predicted"/>
<evidence type="ECO:0000256" key="2">
    <source>
        <dbReference type="ARBA" id="ARBA00022840"/>
    </source>
</evidence>
<dbReference type="SMART" id="SM00421">
    <property type="entry name" value="HTH_LUXR"/>
    <property type="match status" value="1"/>
</dbReference>
<dbReference type="CDD" id="cd06170">
    <property type="entry name" value="LuxR_C_like"/>
    <property type="match status" value="1"/>
</dbReference>
<dbReference type="GO" id="GO:0003677">
    <property type="term" value="F:DNA binding"/>
    <property type="evidence" value="ECO:0007669"/>
    <property type="project" value="InterPro"/>
</dbReference>
<keyword evidence="5" id="KW-1185">Reference proteome</keyword>
<dbReference type="Gene3D" id="1.10.10.10">
    <property type="entry name" value="Winged helix-like DNA-binding domain superfamily/Winged helix DNA-binding domain"/>
    <property type="match status" value="1"/>
</dbReference>
<reference evidence="4" key="1">
    <citation type="submission" date="2021-01" db="EMBL/GenBank/DDBJ databases">
        <title>Whole genome shotgun sequence of Acrocarpospora phusangensis NBRC 108782.</title>
        <authorList>
            <person name="Komaki H."/>
            <person name="Tamura T."/>
        </authorList>
    </citation>
    <scope>NUCLEOTIDE SEQUENCE</scope>
    <source>
        <strain evidence="4">NBRC 108782</strain>
    </source>
</reference>
<dbReference type="EMBL" id="BOOA01000018">
    <property type="protein sequence ID" value="GIH24417.1"/>
    <property type="molecule type" value="Genomic_DNA"/>
</dbReference>
<dbReference type="Proteomes" id="UP000640052">
    <property type="component" value="Unassembled WGS sequence"/>
</dbReference>
<evidence type="ECO:0000313" key="5">
    <source>
        <dbReference type="Proteomes" id="UP000640052"/>
    </source>
</evidence>
<dbReference type="InterPro" id="IPR027417">
    <property type="entry name" value="P-loop_NTPase"/>
</dbReference>
<organism evidence="4 5">
    <name type="scientific">Acrocarpospora phusangensis</name>
    <dbReference type="NCBI Taxonomy" id="1070424"/>
    <lineage>
        <taxon>Bacteria</taxon>
        <taxon>Bacillati</taxon>
        <taxon>Actinomycetota</taxon>
        <taxon>Actinomycetes</taxon>
        <taxon>Streptosporangiales</taxon>
        <taxon>Streptosporangiaceae</taxon>
        <taxon>Acrocarpospora</taxon>
    </lineage>
</organism>
<dbReference type="GO" id="GO:0006355">
    <property type="term" value="P:regulation of DNA-templated transcription"/>
    <property type="evidence" value="ECO:0007669"/>
    <property type="project" value="InterPro"/>
</dbReference>
<dbReference type="InterPro" id="IPR011990">
    <property type="entry name" value="TPR-like_helical_dom_sf"/>
</dbReference>
<dbReference type="PROSITE" id="PS50043">
    <property type="entry name" value="HTH_LUXR_2"/>
    <property type="match status" value="1"/>
</dbReference>
<protein>
    <recommendedName>
        <fullName evidence="3">HTH luxR-type domain-containing protein</fullName>
    </recommendedName>
</protein>
<keyword evidence="2" id="KW-0067">ATP-binding</keyword>
<gene>
    <name evidence="4" type="ORF">Aph01nite_27270</name>
</gene>
<dbReference type="SUPFAM" id="SSF52540">
    <property type="entry name" value="P-loop containing nucleoside triphosphate hydrolases"/>
    <property type="match status" value="1"/>
</dbReference>
<dbReference type="PRINTS" id="PR00038">
    <property type="entry name" value="HTHLUXR"/>
</dbReference>
<accession>A0A919QDS7</accession>
<dbReference type="InterPro" id="IPR041664">
    <property type="entry name" value="AAA_16"/>
</dbReference>
<dbReference type="InterPro" id="IPR016032">
    <property type="entry name" value="Sig_transdc_resp-reg_C-effctor"/>
</dbReference>
<sequence length="911" mass="97406">MIRAAQVGRGGVLLVEGRSGAGKSRLLDVAASAAEDAGLEVAKGVADELTQLIPLAPLKSALMESGCVLPAEELAGPADQRLLLLENLQEPLERRVARGPLLLLLDDVQWADSMTLLALRSITRDLASYPLVWMLTRTCGSGDCPRLDRLFEVLEHDGATRITLDALDEHAVADVVTDVLGAPPDPDVLALADLADGNSFLLTELLERLRGEGGFQIADGHARMVSARLPQAQAVTRERLADLSPGTRNLLQTAGVLGRSFSVKDLAEMLGEPTSGLLPMLEEAMAAGVVVSAGPELAFRHDLLWQAVVGSVPAPVRQALHRDAGEMLLKRGGSAVPAAAHLIHGACRGDESALLGLDRAACEVLRSSPQTAADLAQRALDLSDPDDPGWLGRATTAVDALTAIGRLPEAADLARAALTRAPPAEAPRLRCALANILLLSGRPEEAVSEAESLLAQQDILDDPRGIAEWAMFWGLICLNDYRRGRGRAEAVLADRERHGDAAVVGALLLLARLAIVDGRVAESFEHLHEALRVAGGGAVEAIQPPYARLLLSLNCRAMRQFEDSDIAIRAAEEEIKAHGLTVLAAQPALFRSVLNLAAGRLDDAAAEAQAGLAIADELGTHGFVRVGVSMLALIAMRRGDIDTAARYIERYHAIKAAPGMLFGSVWERWVIATVAESQGDPDRAVDILHTIYVDKEERRWALITTPLMAAWMTRLALATGNRPYAQTIVDTAESLARNNPDYPAIAVTAAHARGLLHGDADALAAAADQPEPWARASCAEDLGALLATGAETREQAVTWLDRALDGYLDVGALRDAARVRARLRGLGVRRRHWAQPQRPAAGWNSLTDTERAVAGLIAQGMTNRQAAARMFLSRHTVSTHLRRIFAKLDIASRVELTRIVAEECPSLLHDS</sequence>
<dbReference type="InterPro" id="IPR000792">
    <property type="entry name" value="Tscrpt_reg_LuxR_C"/>
</dbReference>
<evidence type="ECO:0000259" key="3">
    <source>
        <dbReference type="PROSITE" id="PS50043"/>
    </source>
</evidence>
<name>A0A919QDS7_9ACTN</name>
<dbReference type="PANTHER" id="PTHR16305">
    <property type="entry name" value="TESTICULAR SOLUBLE ADENYLYL CYCLASE"/>
    <property type="match status" value="1"/>
</dbReference>
<dbReference type="SUPFAM" id="SSF46894">
    <property type="entry name" value="C-terminal effector domain of the bipartite response regulators"/>
    <property type="match status" value="1"/>
</dbReference>
<comment type="caution">
    <text evidence="4">The sequence shown here is derived from an EMBL/GenBank/DDBJ whole genome shotgun (WGS) entry which is preliminary data.</text>
</comment>
<dbReference type="Pfam" id="PF13191">
    <property type="entry name" value="AAA_16"/>
    <property type="match status" value="1"/>
</dbReference>
<dbReference type="GO" id="GO:0005737">
    <property type="term" value="C:cytoplasm"/>
    <property type="evidence" value="ECO:0007669"/>
    <property type="project" value="TreeGrafter"/>
</dbReference>
<dbReference type="SUPFAM" id="SSF48452">
    <property type="entry name" value="TPR-like"/>
    <property type="match status" value="2"/>
</dbReference>
<evidence type="ECO:0000313" key="4">
    <source>
        <dbReference type="EMBL" id="GIH24417.1"/>
    </source>
</evidence>
<dbReference type="GO" id="GO:0004016">
    <property type="term" value="F:adenylate cyclase activity"/>
    <property type="evidence" value="ECO:0007669"/>
    <property type="project" value="TreeGrafter"/>
</dbReference>
<dbReference type="Gene3D" id="1.25.40.10">
    <property type="entry name" value="Tetratricopeptide repeat domain"/>
    <property type="match status" value="1"/>
</dbReference>
<feature type="domain" description="HTH luxR-type" evidence="3">
    <location>
        <begin position="839"/>
        <end position="904"/>
    </location>
</feature>